<evidence type="ECO:0000256" key="1">
    <source>
        <dbReference type="PIRNR" id="PIRNR006386"/>
    </source>
</evidence>
<comment type="caution">
    <text evidence="3">The sequence shown here is derived from an EMBL/GenBank/DDBJ whole genome shotgun (WGS) entry which is preliminary data.</text>
</comment>
<comment type="similarity">
    <text evidence="1">Belongs to the GST superfamily. NadH family.</text>
</comment>
<dbReference type="PANTHER" id="PTHR42943">
    <property type="entry name" value="GLUTATHIONE S-TRANSFERASE KAPPA"/>
    <property type="match status" value="1"/>
</dbReference>
<dbReference type="InterPro" id="IPR044087">
    <property type="entry name" value="NahD-like"/>
</dbReference>
<keyword evidence="1 3" id="KW-0413">Isomerase</keyword>
<evidence type="ECO:0000313" key="3">
    <source>
        <dbReference type="EMBL" id="GGB72276.1"/>
    </source>
</evidence>
<accession>A0ABQ1JQ46</accession>
<dbReference type="Proteomes" id="UP000628854">
    <property type="component" value="Unassembled WGS sequence"/>
</dbReference>
<proteinExistence type="inferred from homology"/>
<protein>
    <recommendedName>
        <fullName evidence="1">2-hydroxychromene-2-carboxylate isomerase</fullName>
        <ecNumber evidence="1">5.99.1.4</ecNumber>
    </recommendedName>
</protein>
<sequence>MAKTLEFFFDFISPFSYIAYHALPSELGDLVSQVEYRPMFLGAVMQTTGNRPPGLVPAKGAYLPVDLARCARRYGIPFRLNPHFPMMNTRPMLRAAIGLSDTPDEQKRFIETVLHHVWAAPSSLKTDEPDQVRAMCAEAGFDADRILELAESEHTKSVLKANTDSAIERGAFGAPTFFVGSDMFFGHDRLDYVKEALLAA</sequence>
<gene>
    <name evidence="3" type="ORF">GCM10011503_21200</name>
</gene>
<dbReference type="EMBL" id="BMKF01000002">
    <property type="protein sequence ID" value="GGB72276.1"/>
    <property type="molecule type" value="Genomic_DNA"/>
</dbReference>
<dbReference type="CDD" id="cd03022">
    <property type="entry name" value="DsbA_HCCA_Iso"/>
    <property type="match status" value="1"/>
</dbReference>
<evidence type="ECO:0000313" key="4">
    <source>
        <dbReference type="Proteomes" id="UP000628854"/>
    </source>
</evidence>
<feature type="domain" description="DSBA-like thioredoxin" evidence="2">
    <location>
        <begin position="4"/>
        <end position="197"/>
    </location>
</feature>
<dbReference type="PIRSF" id="PIRSF006386">
    <property type="entry name" value="HCCAis_GSTk"/>
    <property type="match status" value="1"/>
</dbReference>
<dbReference type="Pfam" id="PF01323">
    <property type="entry name" value="DSBA"/>
    <property type="match status" value="1"/>
</dbReference>
<evidence type="ECO:0000259" key="2">
    <source>
        <dbReference type="Pfam" id="PF01323"/>
    </source>
</evidence>
<dbReference type="InterPro" id="IPR036249">
    <property type="entry name" value="Thioredoxin-like_sf"/>
</dbReference>
<name>A0ABQ1JQ46_9PROT</name>
<reference evidence="4" key="1">
    <citation type="journal article" date="2019" name="Int. J. Syst. Evol. Microbiol.">
        <title>The Global Catalogue of Microorganisms (GCM) 10K type strain sequencing project: providing services to taxonomists for standard genome sequencing and annotation.</title>
        <authorList>
            <consortium name="The Broad Institute Genomics Platform"/>
            <consortium name="The Broad Institute Genome Sequencing Center for Infectious Disease"/>
            <person name="Wu L."/>
            <person name="Ma J."/>
        </authorList>
    </citation>
    <scope>NUCLEOTIDE SEQUENCE [LARGE SCALE GENOMIC DNA]</scope>
    <source>
        <strain evidence="4">CGMCC 1.15928</strain>
    </source>
</reference>
<keyword evidence="4" id="KW-1185">Reference proteome</keyword>
<organism evidence="3 4">
    <name type="scientific">Henriciella pelagia</name>
    <dbReference type="NCBI Taxonomy" id="1977912"/>
    <lineage>
        <taxon>Bacteria</taxon>
        <taxon>Pseudomonadati</taxon>
        <taxon>Pseudomonadota</taxon>
        <taxon>Alphaproteobacteria</taxon>
        <taxon>Hyphomonadales</taxon>
        <taxon>Hyphomonadaceae</taxon>
        <taxon>Henriciella</taxon>
    </lineage>
</organism>
<dbReference type="InterPro" id="IPR014440">
    <property type="entry name" value="HCCAis_GSTk"/>
</dbReference>
<dbReference type="InterPro" id="IPR001853">
    <property type="entry name" value="DSBA-like_thioredoxin_dom"/>
</dbReference>
<dbReference type="Gene3D" id="3.40.30.10">
    <property type="entry name" value="Glutaredoxin"/>
    <property type="match status" value="1"/>
</dbReference>
<dbReference type="GO" id="GO:0016853">
    <property type="term" value="F:isomerase activity"/>
    <property type="evidence" value="ECO:0007669"/>
    <property type="project" value="UniProtKB-KW"/>
</dbReference>
<comment type="catalytic activity">
    <reaction evidence="1">
        <text>2-hydroxychromene-2-carboxylate = (3E)-4-(2-hydroxyphenyl)-2-oxobut-3-enoate</text>
        <dbReference type="Rhea" id="RHEA:27401"/>
        <dbReference type="ChEBI" id="CHEBI:59350"/>
        <dbReference type="ChEBI" id="CHEBI:59353"/>
        <dbReference type="EC" id="5.99.1.4"/>
    </reaction>
</comment>
<dbReference type="InterPro" id="IPR051924">
    <property type="entry name" value="GST_Kappa/NadH"/>
</dbReference>
<dbReference type="SUPFAM" id="SSF52833">
    <property type="entry name" value="Thioredoxin-like"/>
    <property type="match status" value="1"/>
</dbReference>
<dbReference type="RefSeq" id="WP_084392147.1">
    <property type="nucleotide sequence ID" value="NZ_BMKF01000002.1"/>
</dbReference>
<dbReference type="PANTHER" id="PTHR42943:SF2">
    <property type="entry name" value="GLUTATHIONE S-TRANSFERASE KAPPA 1"/>
    <property type="match status" value="1"/>
</dbReference>
<dbReference type="EC" id="5.99.1.4" evidence="1"/>